<keyword evidence="2" id="KW-1185">Reference proteome</keyword>
<name>A0A2P6Q3J1_ROSCH</name>
<dbReference type="AlphaFoldDB" id="A0A2P6Q3J1"/>
<dbReference type="EMBL" id="PDCK01000043">
    <property type="protein sequence ID" value="PRQ28724.1"/>
    <property type="molecule type" value="Genomic_DNA"/>
</dbReference>
<protein>
    <submittedName>
        <fullName evidence="1">Uncharacterized protein</fullName>
    </submittedName>
</protein>
<sequence length="119" mass="13317">MGPFPSYLSRSVPVYVFGFNEMEKKGVGLDVIRFDMNTIVQFTLDDVLDKNWGERSKISASRMEGGSGIVAAATGRSCLHWPSLHLGSCWIPPCWSQRLRFPSPASSLQVRAWQSSRTH</sequence>
<gene>
    <name evidence="1" type="ORF">RchiOBHm_Chr5g0006091</name>
</gene>
<organism evidence="1 2">
    <name type="scientific">Rosa chinensis</name>
    <name type="common">China rose</name>
    <dbReference type="NCBI Taxonomy" id="74649"/>
    <lineage>
        <taxon>Eukaryota</taxon>
        <taxon>Viridiplantae</taxon>
        <taxon>Streptophyta</taxon>
        <taxon>Embryophyta</taxon>
        <taxon>Tracheophyta</taxon>
        <taxon>Spermatophyta</taxon>
        <taxon>Magnoliopsida</taxon>
        <taxon>eudicotyledons</taxon>
        <taxon>Gunneridae</taxon>
        <taxon>Pentapetalae</taxon>
        <taxon>rosids</taxon>
        <taxon>fabids</taxon>
        <taxon>Rosales</taxon>
        <taxon>Rosaceae</taxon>
        <taxon>Rosoideae</taxon>
        <taxon>Rosoideae incertae sedis</taxon>
        <taxon>Rosa</taxon>
    </lineage>
</organism>
<comment type="caution">
    <text evidence="1">The sequence shown here is derived from an EMBL/GenBank/DDBJ whole genome shotgun (WGS) entry which is preliminary data.</text>
</comment>
<accession>A0A2P6Q3J1</accession>
<evidence type="ECO:0000313" key="1">
    <source>
        <dbReference type="EMBL" id="PRQ28724.1"/>
    </source>
</evidence>
<evidence type="ECO:0000313" key="2">
    <source>
        <dbReference type="Proteomes" id="UP000238479"/>
    </source>
</evidence>
<dbReference type="Gramene" id="PRQ28724">
    <property type="protein sequence ID" value="PRQ28724"/>
    <property type="gene ID" value="RchiOBHm_Chr5g0006091"/>
</dbReference>
<dbReference type="Proteomes" id="UP000238479">
    <property type="component" value="Chromosome 5"/>
</dbReference>
<proteinExistence type="predicted"/>
<reference evidence="1 2" key="1">
    <citation type="journal article" date="2018" name="Nat. Genet.">
        <title>The Rosa genome provides new insights in the design of modern roses.</title>
        <authorList>
            <person name="Bendahmane M."/>
        </authorList>
    </citation>
    <scope>NUCLEOTIDE SEQUENCE [LARGE SCALE GENOMIC DNA]</scope>
    <source>
        <strain evidence="2">cv. Old Blush</strain>
    </source>
</reference>